<gene>
    <name evidence="1" type="ordered locus">Tpen_1283</name>
</gene>
<sequence length="115" mass="12594">MRSVVLAYAELLACAVDLDPAGAAMGVVCSRVFFDCFRLEKVSVVDGVSDEWLVVEAKLELCIDEYVLVVQEDRVSVYLGRELVASTPLRRGGSFLSALLDLFKGEDVVVGDFEE</sequence>
<protein>
    <submittedName>
        <fullName evidence="1">Uncharacterized protein</fullName>
    </submittedName>
</protein>
<dbReference type="HOGENOM" id="CLU_2103638_0_0_2"/>
<keyword evidence="2" id="KW-1185">Reference proteome</keyword>
<organism evidence="1 2">
    <name type="scientific">Thermofilum pendens (strain DSM 2475 / Hrk 5)</name>
    <dbReference type="NCBI Taxonomy" id="368408"/>
    <lineage>
        <taxon>Archaea</taxon>
        <taxon>Thermoproteota</taxon>
        <taxon>Thermoprotei</taxon>
        <taxon>Thermofilales</taxon>
        <taxon>Thermofilaceae</taxon>
        <taxon>Thermofilum</taxon>
    </lineage>
</organism>
<name>A1RZQ1_THEPD</name>
<dbReference type="GeneID" id="4600591"/>
<dbReference type="Proteomes" id="UP000000641">
    <property type="component" value="Chromosome"/>
</dbReference>
<dbReference type="EMBL" id="CP000505">
    <property type="protein sequence ID" value="ABL78681.1"/>
    <property type="molecule type" value="Genomic_DNA"/>
</dbReference>
<evidence type="ECO:0000313" key="1">
    <source>
        <dbReference type="EMBL" id="ABL78681.1"/>
    </source>
</evidence>
<dbReference type="AlphaFoldDB" id="A1RZQ1"/>
<evidence type="ECO:0000313" key="2">
    <source>
        <dbReference type="Proteomes" id="UP000000641"/>
    </source>
</evidence>
<dbReference type="KEGG" id="tpe:Tpen_1283"/>
<dbReference type="STRING" id="368408.Tpen_1283"/>
<dbReference type="EnsemblBacteria" id="ABL78681">
    <property type="protein sequence ID" value="ABL78681"/>
    <property type="gene ID" value="Tpen_1283"/>
</dbReference>
<reference evidence="2" key="1">
    <citation type="journal article" date="2008" name="J. Bacteriol.">
        <title>Genome sequence of Thermofilum pendens reveals an exceptional loss of biosynthetic pathways without genome reduction.</title>
        <authorList>
            <person name="Anderson I."/>
            <person name="Rodriguez J."/>
            <person name="Susanti D."/>
            <person name="Porat I."/>
            <person name="Reich C."/>
            <person name="Ulrich L.E."/>
            <person name="Elkins J.G."/>
            <person name="Mavromatis K."/>
            <person name="Lykidis A."/>
            <person name="Kim E."/>
            <person name="Thompson L.S."/>
            <person name="Nolan M."/>
            <person name="Land M."/>
            <person name="Copeland A."/>
            <person name="Lapidus A."/>
            <person name="Lucas S."/>
            <person name="Detter C."/>
            <person name="Zhulin I.B."/>
            <person name="Olsen G.J."/>
            <person name="Whitman W."/>
            <person name="Mukhopadhyay B."/>
            <person name="Bristow J."/>
            <person name="Kyrpides N."/>
        </authorList>
    </citation>
    <scope>NUCLEOTIDE SEQUENCE [LARGE SCALE GENOMIC DNA]</scope>
    <source>
        <strain evidence="2">DSM 2475 / Hrk 5</strain>
    </source>
</reference>
<accession>A1RZQ1</accession>
<dbReference type="RefSeq" id="WP_011752946.1">
    <property type="nucleotide sequence ID" value="NC_008698.1"/>
</dbReference>
<proteinExistence type="predicted"/>